<dbReference type="AlphaFoldDB" id="A0A7W7K6Q4"/>
<feature type="chain" id="PRO_5030675302" evidence="1">
    <location>
        <begin position="24"/>
        <end position="89"/>
    </location>
</feature>
<evidence type="ECO:0000313" key="2">
    <source>
        <dbReference type="EMBL" id="MBB4841420.1"/>
    </source>
</evidence>
<evidence type="ECO:0000313" key="3">
    <source>
        <dbReference type="Proteomes" id="UP000575241"/>
    </source>
</evidence>
<comment type="caution">
    <text evidence="2">The sequence shown here is derived from an EMBL/GenBank/DDBJ whole genome shotgun (WGS) entry which is preliminary data.</text>
</comment>
<accession>A0A7W7K6Q4</accession>
<name>A0A7W7K6Q4_9SPHN</name>
<gene>
    <name evidence="2" type="ORF">HNP52_004522</name>
</gene>
<reference evidence="2 3" key="1">
    <citation type="submission" date="2020-08" db="EMBL/GenBank/DDBJ databases">
        <title>Functional genomics of gut bacteria from endangered species of beetles.</title>
        <authorList>
            <person name="Carlos-Shanley C."/>
        </authorList>
    </citation>
    <scope>NUCLEOTIDE SEQUENCE [LARGE SCALE GENOMIC DNA]</scope>
    <source>
        <strain evidence="2 3">S00224</strain>
    </source>
</reference>
<dbReference type="EMBL" id="JACHLN010000005">
    <property type="protein sequence ID" value="MBB4841420.1"/>
    <property type="molecule type" value="Genomic_DNA"/>
</dbReference>
<proteinExistence type="predicted"/>
<feature type="signal peptide" evidence="1">
    <location>
        <begin position="1"/>
        <end position="23"/>
    </location>
</feature>
<evidence type="ECO:0000256" key="1">
    <source>
        <dbReference type="SAM" id="SignalP"/>
    </source>
</evidence>
<dbReference type="RefSeq" id="WP_184171157.1">
    <property type="nucleotide sequence ID" value="NZ_JACHLN010000005.1"/>
</dbReference>
<protein>
    <submittedName>
        <fullName evidence="2">Uncharacterized protein</fullName>
    </submittedName>
</protein>
<dbReference type="Proteomes" id="UP000575241">
    <property type="component" value="Unassembled WGS sequence"/>
</dbReference>
<organism evidence="2 3">
    <name type="scientific">Sphingomonas kyeonggiensis</name>
    <dbReference type="NCBI Taxonomy" id="1268553"/>
    <lineage>
        <taxon>Bacteria</taxon>
        <taxon>Pseudomonadati</taxon>
        <taxon>Pseudomonadota</taxon>
        <taxon>Alphaproteobacteria</taxon>
        <taxon>Sphingomonadales</taxon>
        <taxon>Sphingomonadaceae</taxon>
        <taxon>Sphingomonas</taxon>
    </lineage>
</organism>
<keyword evidence="3" id="KW-1185">Reference proteome</keyword>
<keyword evidence="1" id="KW-0732">Signal</keyword>
<sequence length="89" mass="9433">MTRKSIFSAAAALLAGATLVAGAVSPAAAAVNDPVKSKQEVAAAKADSRKYCIYLEAATGTRIQKQECRTRADWLDQGVDPLELKKQAR</sequence>